<evidence type="ECO:0000256" key="2">
    <source>
        <dbReference type="ARBA" id="ARBA00022692"/>
    </source>
</evidence>
<protein>
    <submittedName>
        <fullName evidence="7">Mechanosensitive ion channel</fullName>
    </submittedName>
</protein>
<evidence type="ECO:0000256" key="5">
    <source>
        <dbReference type="SAM" id="Phobius"/>
    </source>
</evidence>
<dbReference type="SUPFAM" id="SSF50182">
    <property type="entry name" value="Sm-like ribonucleoproteins"/>
    <property type="match status" value="1"/>
</dbReference>
<keyword evidence="2 5" id="KW-0812">Transmembrane</keyword>
<dbReference type="InterPro" id="IPR006685">
    <property type="entry name" value="MscS_channel_2nd"/>
</dbReference>
<dbReference type="EMBL" id="JAUFQU010000001">
    <property type="protein sequence ID" value="MDN3706433.1"/>
    <property type="molecule type" value="Genomic_DNA"/>
</dbReference>
<keyword evidence="4 5" id="KW-0472">Membrane</keyword>
<feature type="transmembrane region" description="Helical" evidence="5">
    <location>
        <begin position="50"/>
        <end position="72"/>
    </location>
</feature>
<dbReference type="PANTHER" id="PTHR30221">
    <property type="entry name" value="SMALL-CONDUCTANCE MECHANOSENSITIVE CHANNEL"/>
    <property type="match status" value="1"/>
</dbReference>
<feature type="domain" description="Mechanosensitive ion channel MscS" evidence="6">
    <location>
        <begin position="98"/>
        <end position="163"/>
    </location>
</feature>
<dbReference type="InterPro" id="IPR045275">
    <property type="entry name" value="MscS_archaea/bacteria_type"/>
</dbReference>
<evidence type="ECO:0000313" key="7">
    <source>
        <dbReference type="EMBL" id="MDN3706433.1"/>
    </source>
</evidence>
<dbReference type="RefSeq" id="WP_290362506.1">
    <property type="nucleotide sequence ID" value="NZ_JAUFQU010000001.1"/>
</dbReference>
<dbReference type="InterPro" id="IPR023408">
    <property type="entry name" value="MscS_beta-dom_sf"/>
</dbReference>
<dbReference type="Proteomes" id="UP001242368">
    <property type="component" value="Unassembled WGS sequence"/>
</dbReference>
<dbReference type="Gene3D" id="2.30.30.60">
    <property type="match status" value="1"/>
</dbReference>
<dbReference type="Gene3D" id="1.10.287.1260">
    <property type="match status" value="1"/>
</dbReference>
<proteinExistence type="predicted"/>
<evidence type="ECO:0000256" key="4">
    <source>
        <dbReference type="ARBA" id="ARBA00023136"/>
    </source>
</evidence>
<feature type="transmembrane region" description="Helical" evidence="5">
    <location>
        <begin position="12"/>
        <end position="29"/>
    </location>
</feature>
<evidence type="ECO:0000313" key="8">
    <source>
        <dbReference type="Proteomes" id="UP001242368"/>
    </source>
</evidence>
<evidence type="ECO:0000259" key="6">
    <source>
        <dbReference type="Pfam" id="PF00924"/>
    </source>
</evidence>
<evidence type="ECO:0000256" key="1">
    <source>
        <dbReference type="ARBA" id="ARBA00004370"/>
    </source>
</evidence>
<comment type="subcellular location">
    <subcellularLocation>
        <location evidence="1">Membrane</location>
    </subcellularLocation>
</comment>
<keyword evidence="3 5" id="KW-1133">Transmembrane helix</keyword>
<keyword evidence="8" id="KW-1185">Reference proteome</keyword>
<evidence type="ECO:0000256" key="3">
    <source>
        <dbReference type="ARBA" id="ARBA00022989"/>
    </source>
</evidence>
<sequence length="169" mass="19299">MNFDLSDYYKQIIFSVLTILLGTLVKFIAQKIVNSFSHISHKADKRKNMIIKYIDILIYIIFGTIILLIWGVDTGRVMTSLTSILAFIGVALFAQWSILSNITAGIIMFFSFPYKIGDRIKIQDKDFPTEAEIIDIKAFHTILVTEEGEKISFPNNLFLQKSIVILEEV</sequence>
<organism evidence="7 8">
    <name type="scientific">Paenimyroides ceti</name>
    <dbReference type="NCBI Taxonomy" id="395087"/>
    <lineage>
        <taxon>Bacteria</taxon>
        <taxon>Pseudomonadati</taxon>
        <taxon>Bacteroidota</taxon>
        <taxon>Flavobacteriia</taxon>
        <taxon>Flavobacteriales</taxon>
        <taxon>Flavobacteriaceae</taxon>
        <taxon>Paenimyroides</taxon>
    </lineage>
</organism>
<name>A0ABT8CS12_9FLAO</name>
<dbReference type="InterPro" id="IPR010920">
    <property type="entry name" value="LSM_dom_sf"/>
</dbReference>
<dbReference type="PANTHER" id="PTHR30221:SF8">
    <property type="entry name" value="SMALL-CONDUCTANCE MECHANOSENSITIVE CHANNEL"/>
    <property type="match status" value="1"/>
</dbReference>
<feature type="transmembrane region" description="Helical" evidence="5">
    <location>
        <begin position="84"/>
        <end position="112"/>
    </location>
</feature>
<dbReference type="Pfam" id="PF00924">
    <property type="entry name" value="MS_channel_2nd"/>
    <property type="match status" value="1"/>
</dbReference>
<gene>
    <name evidence="7" type="ORF">QW060_04745</name>
</gene>
<accession>A0ABT8CS12</accession>
<comment type="caution">
    <text evidence="7">The sequence shown here is derived from an EMBL/GenBank/DDBJ whole genome shotgun (WGS) entry which is preliminary data.</text>
</comment>
<reference evidence="8" key="1">
    <citation type="journal article" date="2019" name="Int. J. Syst. Evol. Microbiol.">
        <title>The Global Catalogue of Microorganisms (GCM) 10K type strain sequencing project: providing services to taxonomists for standard genome sequencing and annotation.</title>
        <authorList>
            <consortium name="The Broad Institute Genomics Platform"/>
            <consortium name="The Broad Institute Genome Sequencing Center for Infectious Disease"/>
            <person name="Wu L."/>
            <person name="Ma J."/>
        </authorList>
    </citation>
    <scope>NUCLEOTIDE SEQUENCE [LARGE SCALE GENOMIC DNA]</scope>
    <source>
        <strain evidence="8">CECT 7184</strain>
    </source>
</reference>